<reference evidence="14" key="1">
    <citation type="journal article" date="2019" name="Int. J. Syst. Evol. Microbiol.">
        <title>The Global Catalogue of Microorganisms (GCM) 10K type strain sequencing project: providing services to taxonomists for standard genome sequencing and annotation.</title>
        <authorList>
            <consortium name="The Broad Institute Genomics Platform"/>
            <consortium name="The Broad Institute Genome Sequencing Center for Infectious Disease"/>
            <person name="Wu L."/>
            <person name="Ma J."/>
        </authorList>
    </citation>
    <scope>NUCLEOTIDE SEQUENCE [LARGE SCALE GENOMIC DNA]</scope>
    <source>
        <strain evidence="14">JCM 10671</strain>
    </source>
</reference>
<organism evidence="13 14">
    <name type="scientific">Sporichthya brevicatena</name>
    <dbReference type="NCBI Taxonomy" id="171442"/>
    <lineage>
        <taxon>Bacteria</taxon>
        <taxon>Bacillati</taxon>
        <taxon>Actinomycetota</taxon>
        <taxon>Actinomycetes</taxon>
        <taxon>Sporichthyales</taxon>
        <taxon>Sporichthyaceae</taxon>
        <taxon>Sporichthya</taxon>
    </lineage>
</organism>
<evidence type="ECO:0000256" key="8">
    <source>
        <dbReference type="ARBA" id="ARBA00023136"/>
    </source>
</evidence>
<comment type="subcellular location">
    <subcellularLocation>
        <location evidence="1">Cell membrane</location>
        <topology evidence="1">Multi-pass membrane protein</topology>
    </subcellularLocation>
</comment>
<dbReference type="InterPro" id="IPR032694">
    <property type="entry name" value="CopC/D"/>
</dbReference>
<evidence type="ECO:0000256" key="2">
    <source>
        <dbReference type="ARBA" id="ARBA00022475"/>
    </source>
</evidence>
<feature type="domain" description="Copper resistance protein D" evidence="12">
    <location>
        <begin position="323"/>
        <end position="443"/>
    </location>
</feature>
<feature type="transmembrane region" description="Helical" evidence="9">
    <location>
        <begin position="145"/>
        <end position="165"/>
    </location>
</feature>
<evidence type="ECO:0000256" key="6">
    <source>
        <dbReference type="ARBA" id="ARBA00022989"/>
    </source>
</evidence>
<dbReference type="PANTHER" id="PTHR34820">
    <property type="entry name" value="INNER MEMBRANE PROTEIN YEBZ"/>
    <property type="match status" value="1"/>
</dbReference>
<keyword evidence="3 9" id="KW-0812">Transmembrane</keyword>
<dbReference type="PANTHER" id="PTHR34820:SF4">
    <property type="entry name" value="INNER MEMBRANE PROTEIN YEBZ"/>
    <property type="match status" value="1"/>
</dbReference>
<evidence type="ECO:0000259" key="12">
    <source>
        <dbReference type="Pfam" id="PF05425"/>
    </source>
</evidence>
<feature type="signal peptide" evidence="10">
    <location>
        <begin position="1"/>
        <end position="22"/>
    </location>
</feature>
<feature type="transmembrane region" description="Helical" evidence="9">
    <location>
        <begin position="367"/>
        <end position="386"/>
    </location>
</feature>
<evidence type="ECO:0000256" key="5">
    <source>
        <dbReference type="ARBA" id="ARBA00022729"/>
    </source>
</evidence>
<dbReference type="Pfam" id="PF04234">
    <property type="entry name" value="CopC"/>
    <property type="match status" value="1"/>
</dbReference>
<proteinExistence type="predicted"/>
<keyword evidence="6 9" id="KW-1133">Transmembrane helix</keyword>
<dbReference type="SUPFAM" id="SSF81296">
    <property type="entry name" value="E set domains"/>
    <property type="match status" value="1"/>
</dbReference>
<dbReference type="InterPro" id="IPR008457">
    <property type="entry name" value="Cu-R_CopD_dom"/>
</dbReference>
<feature type="transmembrane region" description="Helical" evidence="9">
    <location>
        <begin position="326"/>
        <end position="347"/>
    </location>
</feature>
<evidence type="ECO:0000256" key="7">
    <source>
        <dbReference type="ARBA" id="ARBA00023008"/>
    </source>
</evidence>
<dbReference type="InterPro" id="IPR014755">
    <property type="entry name" value="Cu-Rt/internalin_Ig-like"/>
</dbReference>
<evidence type="ECO:0000259" key="11">
    <source>
        <dbReference type="Pfam" id="PF04234"/>
    </source>
</evidence>
<dbReference type="RefSeq" id="WP_344600781.1">
    <property type="nucleotide sequence ID" value="NZ_BAAAHE010000004.1"/>
</dbReference>
<evidence type="ECO:0000256" key="3">
    <source>
        <dbReference type="ARBA" id="ARBA00022692"/>
    </source>
</evidence>
<feature type="domain" description="CopC" evidence="11">
    <location>
        <begin position="21"/>
        <end position="117"/>
    </location>
</feature>
<dbReference type="InterPro" id="IPR007348">
    <property type="entry name" value="CopC_dom"/>
</dbReference>
<dbReference type="Proteomes" id="UP001500957">
    <property type="component" value="Unassembled WGS sequence"/>
</dbReference>
<evidence type="ECO:0000313" key="14">
    <source>
        <dbReference type="Proteomes" id="UP001500957"/>
    </source>
</evidence>
<keyword evidence="4" id="KW-0479">Metal-binding</keyword>
<evidence type="ECO:0000256" key="9">
    <source>
        <dbReference type="SAM" id="Phobius"/>
    </source>
</evidence>
<evidence type="ECO:0000313" key="13">
    <source>
        <dbReference type="EMBL" id="GAA0604416.1"/>
    </source>
</evidence>
<dbReference type="EMBL" id="BAAAHE010000004">
    <property type="protein sequence ID" value="GAA0604416.1"/>
    <property type="molecule type" value="Genomic_DNA"/>
</dbReference>
<feature type="transmembrane region" description="Helical" evidence="9">
    <location>
        <begin position="294"/>
        <end position="314"/>
    </location>
</feature>
<evidence type="ECO:0000256" key="10">
    <source>
        <dbReference type="SAM" id="SignalP"/>
    </source>
</evidence>
<comment type="caution">
    <text evidence="13">The sequence shown here is derived from an EMBL/GenBank/DDBJ whole genome shotgun (WGS) entry which is preliminary data.</text>
</comment>
<feature type="transmembrane region" description="Helical" evidence="9">
    <location>
        <begin position="177"/>
        <end position="200"/>
    </location>
</feature>
<keyword evidence="5 10" id="KW-0732">Signal</keyword>
<name>A0ABP3R6H2_9ACTN</name>
<feature type="transmembrane region" description="Helical" evidence="9">
    <location>
        <begin position="254"/>
        <end position="274"/>
    </location>
</feature>
<dbReference type="Pfam" id="PF05425">
    <property type="entry name" value="CopD"/>
    <property type="match status" value="1"/>
</dbReference>
<evidence type="ECO:0008006" key="15">
    <source>
        <dbReference type="Google" id="ProtNLM"/>
    </source>
</evidence>
<keyword evidence="7" id="KW-0186">Copper</keyword>
<keyword evidence="2" id="KW-1003">Cell membrane</keyword>
<feature type="transmembrane region" description="Helical" evidence="9">
    <location>
        <begin position="220"/>
        <end position="242"/>
    </location>
</feature>
<evidence type="ECO:0000256" key="4">
    <source>
        <dbReference type="ARBA" id="ARBA00022723"/>
    </source>
</evidence>
<gene>
    <name evidence="13" type="ORF">GCM10009547_02710</name>
</gene>
<feature type="chain" id="PRO_5046177895" description="Copper transport protein" evidence="10">
    <location>
        <begin position="23"/>
        <end position="610"/>
    </location>
</feature>
<accession>A0ABP3R6H2</accession>
<protein>
    <recommendedName>
        <fullName evidence="15">Copper transport protein</fullName>
    </recommendedName>
</protein>
<keyword evidence="14" id="KW-1185">Reference proteome</keyword>
<sequence length="610" mass="62116">MVVALLSGLALLGLATPAAAHASLIGTAPRPDQVLAAAPKTVSLTFSDAIDLKTALVQVLEPSGAPLAVSDPVHVAANPNTLEVTLPADLAQGTRTVLYRVVSADGHPLQGSFRFSVGVATASATPDALVSDGGALGLYLGIARWTAFVGLALAVGTLLLLVLAWPGGLGVTAVRRMIWYGLGALAAASTASLLLYGPYVQGTGLSGIVDGLDYGISTRIGKLLLVRLALLAAVVVALALWLRRARRSGRVGGPGPVAATLIGGGALALTWSLATHSAEGSGRFVTLPVDLVHMMAMSAWLGGMPALLVLLLKVKDSAALTKAVPMFSRTATICVVALVATGVIQAWRQVGSADALTSTTYGDWLMVKVGLVLGIVALGGFARWWATPRLVAAHAVPEGRGSRRAGVSTARSAAVEVGSTRLGRVVALETSLGAVVLAVTATLVATQPAEAAHEAALAAHSSASTNRALLAASPADLTIGFRLAKPAAGVEPVAFRKPLEVPEGPAKGRGFIQAVISPAFGGLPNELHVSVTDDQGRPLPVGSVLVDLRTVGGTQERSSQSPLSSSGQGHFFSAFTVPRAGQWELGITVRDVDGSEALVIVPFEAQVMGA</sequence>
<dbReference type="Gene3D" id="2.60.40.1220">
    <property type="match status" value="1"/>
</dbReference>
<evidence type="ECO:0000256" key="1">
    <source>
        <dbReference type="ARBA" id="ARBA00004651"/>
    </source>
</evidence>
<dbReference type="InterPro" id="IPR014756">
    <property type="entry name" value="Ig_E-set"/>
</dbReference>
<keyword evidence="8 9" id="KW-0472">Membrane</keyword>